<dbReference type="RefSeq" id="WP_229160356.1">
    <property type="nucleotide sequence ID" value="NZ_JAJEWP010000002.1"/>
</dbReference>
<dbReference type="Proteomes" id="UP001520878">
    <property type="component" value="Unassembled WGS sequence"/>
</dbReference>
<dbReference type="InterPro" id="IPR032710">
    <property type="entry name" value="NTF2-like_dom_sf"/>
</dbReference>
<keyword evidence="4" id="KW-1185">Reference proteome</keyword>
<dbReference type="PANTHER" id="PTHR38436:SF1">
    <property type="entry name" value="ESTER CYCLASE"/>
    <property type="match status" value="1"/>
</dbReference>
<name>A0ABS8GC04_9ALTE</name>
<feature type="chain" id="PRO_5045483104" evidence="1">
    <location>
        <begin position="23"/>
        <end position="145"/>
    </location>
</feature>
<evidence type="ECO:0000259" key="2">
    <source>
        <dbReference type="Pfam" id="PF12680"/>
    </source>
</evidence>
<feature type="signal peptide" evidence="1">
    <location>
        <begin position="1"/>
        <end position="22"/>
    </location>
</feature>
<dbReference type="Pfam" id="PF12680">
    <property type="entry name" value="SnoaL_2"/>
    <property type="match status" value="1"/>
</dbReference>
<dbReference type="InterPro" id="IPR009959">
    <property type="entry name" value="Cyclase_SnoaL-like"/>
</dbReference>
<comment type="caution">
    <text evidence="3">The sequence shown here is derived from an EMBL/GenBank/DDBJ whole genome shotgun (WGS) entry which is preliminary data.</text>
</comment>
<evidence type="ECO:0000256" key="1">
    <source>
        <dbReference type="SAM" id="SignalP"/>
    </source>
</evidence>
<dbReference type="PANTHER" id="PTHR38436">
    <property type="entry name" value="POLYKETIDE CYCLASE SNOAL-LIKE DOMAIN"/>
    <property type="match status" value="1"/>
</dbReference>
<protein>
    <submittedName>
        <fullName evidence="3">Nuclear transport factor 2 family protein</fullName>
    </submittedName>
</protein>
<dbReference type="SUPFAM" id="SSF54427">
    <property type="entry name" value="NTF2-like"/>
    <property type="match status" value="1"/>
</dbReference>
<dbReference type="EMBL" id="JAJEWP010000002">
    <property type="protein sequence ID" value="MCC2616741.1"/>
    <property type="molecule type" value="Genomic_DNA"/>
</dbReference>
<evidence type="ECO:0000313" key="3">
    <source>
        <dbReference type="EMBL" id="MCC2616741.1"/>
    </source>
</evidence>
<proteinExistence type="predicted"/>
<feature type="domain" description="SnoaL-like" evidence="2">
    <location>
        <begin position="29"/>
        <end position="127"/>
    </location>
</feature>
<keyword evidence="1" id="KW-0732">Signal</keyword>
<dbReference type="Gene3D" id="3.10.450.50">
    <property type="match status" value="1"/>
</dbReference>
<sequence length="145" mass="16688">MRNTVKTSLLLFTLLSAFSTLATPAKTLVQQFYQRMFVMQQVDDALNSFVALDYIQHNPYVATGREPLRQAFQHYFSRYPDATVTIKRIIAEQDLVVVHSHWKTSPEDRGNAVIDIFRVEGDLIVEHWDTVQAIPEQQANDNGMF</sequence>
<evidence type="ECO:0000313" key="4">
    <source>
        <dbReference type="Proteomes" id="UP001520878"/>
    </source>
</evidence>
<reference evidence="3 4" key="1">
    <citation type="submission" date="2021-10" db="EMBL/GenBank/DDBJ databases">
        <title>Draft genome of Aestuariibacter halophilus JC2043.</title>
        <authorList>
            <person name="Emsley S.A."/>
            <person name="Pfannmuller K.M."/>
            <person name="Ushijima B."/>
            <person name="Saw J.H."/>
            <person name="Videau P."/>
        </authorList>
    </citation>
    <scope>NUCLEOTIDE SEQUENCE [LARGE SCALE GENOMIC DNA]</scope>
    <source>
        <strain evidence="3 4">JC2043</strain>
    </source>
</reference>
<gene>
    <name evidence="3" type="ORF">LJ739_10855</name>
</gene>
<dbReference type="InterPro" id="IPR037401">
    <property type="entry name" value="SnoaL-like"/>
</dbReference>
<organism evidence="3 4">
    <name type="scientific">Fluctibacter halophilus</name>
    <dbReference type="NCBI Taxonomy" id="226011"/>
    <lineage>
        <taxon>Bacteria</taxon>
        <taxon>Pseudomonadati</taxon>
        <taxon>Pseudomonadota</taxon>
        <taxon>Gammaproteobacteria</taxon>
        <taxon>Alteromonadales</taxon>
        <taxon>Alteromonadaceae</taxon>
        <taxon>Fluctibacter</taxon>
    </lineage>
</organism>
<accession>A0ABS8GC04</accession>